<reference evidence="10" key="1">
    <citation type="submission" date="2021-11" db="EMBL/GenBank/DDBJ databases">
        <authorList>
            <person name="Herlambang A."/>
            <person name="Guo Y."/>
            <person name="Takashima Y."/>
            <person name="Nishizawa T."/>
        </authorList>
    </citation>
    <scope>NUCLEOTIDE SEQUENCE</scope>
    <source>
        <strain evidence="10">E1425</strain>
    </source>
</reference>
<feature type="region of interest" description="Disordered" evidence="8">
    <location>
        <begin position="58"/>
        <end position="82"/>
    </location>
</feature>
<accession>A0A9P3H923</accession>
<evidence type="ECO:0000256" key="7">
    <source>
        <dbReference type="PROSITE-ProRule" id="PRU00042"/>
    </source>
</evidence>
<dbReference type="SUPFAM" id="SSF57667">
    <property type="entry name" value="beta-beta-alpha zinc fingers"/>
    <property type="match status" value="1"/>
</dbReference>
<evidence type="ECO:0000256" key="2">
    <source>
        <dbReference type="ARBA" id="ARBA00022723"/>
    </source>
</evidence>
<keyword evidence="4 7" id="KW-0863">Zinc-finger</keyword>
<dbReference type="InterPro" id="IPR036236">
    <property type="entry name" value="Znf_C2H2_sf"/>
</dbReference>
<feature type="domain" description="C2H2-type" evidence="9">
    <location>
        <begin position="418"/>
        <end position="448"/>
    </location>
</feature>
<comment type="caution">
    <text evidence="10">The sequence shown here is derived from an EMBL/GenBank/DDBJ whole genome shotgun (WGS) entry which is preliminary data.</text>
</comment>
<organism evidence="10 11">
    <name type="scientific">Entomortierella parvispora</name>
    <dbReference type="NCBI Taxonomy" id="205924"/>
    <lineage>
        <taxon>Eukaryota</taxon>
        <taxon>Fungi</taxon>
        <taxon>Fungi incertae sedis</taxon>
        <taxon>Mucoromycota</taxon>
        <taxon>Mortierellomycotina</taxon>
        <taxon>Mortierellomycetes</taxon>
        <taxon>Mortierellales</taxon>
        <taxon>Mortierellaceae</taxon>
        <taxon>Entomortierella</taxon>
    </lineage>
</organism>
<dbReference type="Proteomes" id="UP000827284">
    <property type="component" value="Unassembled WGS sequence"/>
</dbReference>
<dbReference type="Pfam" id="PF00096">
    <property type="entry name" value="zf-C2H2"/>
    <property type="match status" value="2"/>
</dbReference>
<reference evidence="10" key="2">
    <citation type="journal article" date="2022" name="Microbiol. Resour. Announc.">
        <title>Whole-Genome Sequence of Entomortierella parvispora E1425, a Mucoromycotan Fungus Associated with Burkholderiaceae-Related Endosymbiotic Bacteria.</title>
        <authorList>
            <person name="Herlambang A."/>
            <person name="Guo Y."/>
            <person name="Takashima Y."/>
            <person name="Narisawa K."/>
            <person name="Ohta H."/>
            <person name="Nishizawa T."/>
        </authorList>
    </citation>
    <scope>NUCLEOTIDE SEQUENCE</scope>
    <source>
        <strain evidence="10">E1425</strain>
    </source>
</reference>
<dbReference type="Gene3D" id="3.30.160.60">
    <property type="entry name" value="Classic Zinc Finger"/>
    <property type="match status" value="2"/>
</dbReference>
<dbReference type="GO" id="GO:0000978">
    <property type="term" value="F:RNA polymerase II cis-regulatory region sequence-specific DNA binding"/>
    <property type="evidence" value="ECO:0007669"/>
    <property type="project" value="InterPro"/>
</dbReference>
<dbReference type="AlphaFoldDB" id="A0A9P3H923"/>
<dbReference type="InterPro" id="IPR051059">
    <property type="entry name" value="VerF-like"/>
</dbReference>
<dbReference type="PANTHER" id="PTHR40626">
    <property type="entry name" value="MIP31509P"/>
    <property type="match status" value="1"/>
</dbReference>
<evidence type="ECO:0000313" key="10">
    <source>
        <dbReference type="EMBL" id="GJJ72419.1"/>
    </source>
</evidence>
<evidence type="ECO:0000256" key="1">
    <source>
        <dbReference type="ARBA" id="ARBA00004123"/>
    </source>
</evidence>
<evidence type="ECO:0000256" key="3">
    <source>
        <dbReference type="ARBA" id="ARBA00022737"/>
    </source>
</evidence>
<keyword evidence="5" id="KW-0862">Zinc</keyword>
<dbReference type="GO" id="GO:0000981">
    <property type="term" value="F:DNA-binding transcription factor activity, RNA polymerase II-specific"/>
    <property type="evidence" value="ECO:0007669"/>
    <property type="project" value="InterPro"/>
</dbReference>
<evidence type="ECO:0000256" key="8">
    <source>
        <dbReference type="SAM" id="MobiDB-lite"/>
    </source>
</evidence>
<name>A0A9P3H923_9FUNG</name>
<keyword evidence="2" id="KW-0479">Metal-binding</keyword>
<dbReference type="GO" id="GO:0000785">
    <property type="term" value="C:chromatin"/>
    <property type="evidence" value="ECO:0007669"/>
    <property type="project" value="TreeGrafter"/>
</dbReference>
<evidence type="ECO:0000256" key="6">
    <source>
        <dbReference type="ARBA" id="ARBA00023242"/>
    </source>
</evidence>
<evidence type="ECO:0000259" key="9">
    <source>
        <dbReference type="PROSITE" id="PS50157"/>
    </source>
</evidence>
<dbReference type="FunFam" id="3.30.160.60:FF:000072">
    <property type="entry name" value="zinc finger protein 143 isoform X1"/>
    <property type="match status" value="2"/>
</dbReference>
<dbReference type="PROSITE" id="PS50157">
    <property type="entry name" value="ZINC_FINGER_C2H2_2"/>
    <property type="match status" value="2"/>
</dbReference>
<dbReference type="PANTHER" id="PTHR40626:SF32">
    <property type="entry name" value="ZINC FINGER PROTEIN RST2"/>
    <property type="match status" value="1"/>
</dbReference>
<keyword evidence="6" id="KW-0539">Nucleus</keyword>
<dbReference type="EMBL" id="BQFW01000006">
    <property type="protein sequence ID" value="GJJ72419.1"/>
    <property type="molecule type" value="Genomic_DNA"/>
</dbReference>
<proteinExistence type="predicted"/>
<dbReference type="PROSITE" id="PS00028">
    <property type="entry name" value="ZINC_FINGER_C2H2_1"/>
    <property type="match status" value="2"/>
</dbReference>
<dbReference type="GO" id="GO:0008270">
    <property type="term" value="F:zinc ion binding"/>
    <property type="evidence" value="ECO:0007669"/>
    <property type="project" value="UniProtKB-KW"/>
</dbReference>
<evidence type="ECO:0000313" key="11">
    <source>
        <dbReference type="Proteomes" id="UP000827284"/>
    </source>
</evidence>
<protein>
    <recommendedName>
        <fullName evidence="9">C2H2-type domain-containing protein</fullName>
    </recommendedName>
</protein>
<comment type="subcellular location">
    <subcellularLocation>
        <location evidence="1">Nucleus</location>
    </subcellularLocation>
</comment>
<dbReference type="InterPro" id="IPR013087">
    <property type="entry name" value="Znf_C2H2_type"/>
</dbReference>
<feature type="region of interest" description="Disordered" evidence="8">
    <location>
        <begin position="310"/>
        <end position="338"/>
    </location>
</feature>
<feature type="compositionally biased region" description="Basic residues" evidence="8">
    <location>
        <begin position="316"/>
        <end position="328"/>
    </location>
</feature>
<dbReference type="OrthoDB" id="6365676at2759"/>
<keyword evidence="11" id="KW-1185">Reference proteome</keyword>
<feature type="domain" description="C2H2-type" evidence="9">
    <location>
        <begin position="449"/>
        <end position="480"/>
    </location>
</feature>
<gene>
    <name evidence="10" type="ORF">EMPS_04776</name>
</gene>
<evidence type="ECO:0000256" key="5">
    <source>
        <dbReference type="ARBA" id="ARBA00022833"/>
    </source>
</evidence>
<keyword evidence="3" id="KW-0677">Repeat</keyword>
<dbReference type="SMART" id="SM00355">
    <property type="entry name" value="ZnF_C2H2"/>
    <property type="match status" value="2"/>
</dbReference>
<evidence type="ECO:0000256" key="4">
    <source>
        <dbReference type="ARBA" id="ARBA00022771"/>
    </source>
</evidence>
<sequence>MTALTLATPSSSTTAAQQQQQLYAIQHNQKQRAHQFHQLQLQQQHMQQQQQIYHQQLLQSQQMDNTDSSSPSPSPPSSRSHTAPMIQHFQASSFAEVLGSSQDMDQNHQLAILGDHAASPPSMFMDLPGSGNQNNMMFDCESTMVDYHPPQQQQQMIQQHILAQHHHIQQIHAGTEYVMGSPTLTQSSQHVKSEFSTNDHIASSTGYMLAAMARSLSGSELSEICEASMGGVSTTSAESPALYASQVAMQQQQLQHFRPTHSYSNSSISNMSEVSCSSSSASSLASMSPRSPFTQGHSAATCDLSRTLSQPSMSLSHHHHHSHGHHHSVSSPAYHGLSMDEDYGSMEMIHPLRTSSSSTHSLSSSSSASSLNKIIKRENGELSSTSTSSSSSPKRSRGRRVSSQLDMNSLAAAGGKVFTCEHEECGKIFKRSEHLKRHVRSIHTQEKPFACPKEDCSKRFSRSDNLNQHVRIHRHTNKQAKEDKNKAMSAFTPFLVAYSDADYLGHA</sequence>
<dbReference type="GO" id="GO:0005634">
    <property type="term" value="C:nucleus"/>
    <property type="evidence" value="ECO:0007669"/>
    <property type="project" value="UniProtKB-SubCell"/>
</dbReference>
<feature type="compositionally biased region" description="Low complexity" evidence="8">
    <location>
        <begin position="383"/>
        <end position="393"/>
    </location>
</feature>
<feature type="region of interest" description="Disordered" evidence="8">
    <location>
        <begin position="377"/>
        <end position="407"/>
    </location>
</feature>